<dbReference type="GO" id="GO:0008610">
    <property type="term" value="P:lipid biosynthetic process"/>
    <property type="evidence" value="ECO:0007669"/>
    <property type="project" value="UniProtKB-ARBA"/>
</dbReference>
<dbReference type="PANTHER" id="PTHR33908:SF11">
    <property type="entry name" value="MEMBRANE PROTEIN"/>
    <property type="match status" value="1"/>
</dbReference>
<comment type="subcellular location">
    <subcellularLocation>
        <location evidence="1">Cell membrane</location>
        <topology evidence="1">Multi-pass membrane protein</topology>
    </subcellularLocation>
</comment>
<evidence type="ECO:0000256" key="1">
    <source>
        <dbReference type="ARBA" id="ARBA00004651"/>
    </source>
</evidence>
<feature type="transmembrane region" description="Helical" evidence="9">
    <location>
        <begin position="412"/>
        <end position="431"/>
    </location>
</feature>
<feature type="transmembrane region" description="Helical" evidence="9">
    <location>
        <begin position="437"/>
        <end position="457"/>
    </location>
</feature>
<evidence type="ECO:0000256" key="9">
    <source>
        <dbReference type="SAM" id="Phobius"/>
    </source>
</evidence>
<organism evidence="11 12">
    <name type="scientific">Methanobrevibacter arboriphilus</name>
    <dbReference type="NCBI Taxonomy" id="39441"/>
    <lineage>
        <taxon>Archaea</taxon>
        <taxon>Methanobacteriati</taxon>
        <taxon>Methanobacteriota</taxon>
        <taxon>Methanomada group</taxon>
        <taxon>Methanobacteria</taxon>
        <taxon>Methanobacteriales</taxon>
        <taxon>Methanobacteriaceae</taxon>
        <taxon>Methanobrevibacter</taxon>
    </lineage>
</organism>
<protein>
    <submittedName>
        <fullName evidence="11">Glycosyltransferase family 39 protein</fullName>
    </submittedName>
</protein>
<feature type="domain" description="Glycosyltransferase RgtA/B/C/D-like" evidence="10">
    <location>
        <begin position="79"/>
        <end position="235"/>
    </location>
</feature>
<feature type="transmembrane region" description="Helical" evidence="9">
    <location>
        <begin position="73"/>
        <end position="92"/>
    </location>
</feature>
<feature type="transmembrane region" description="Helical" evidence="9">
    <location>
        <begin position="290"/>
        <end position="308"/>
    </location>
</feature>
<feature type="transmembrane region" description="Helical" evidence="9">
    <location>
        <begin position="174"/>
        <end position="204"/>
    </location>
</feature>
<feature type="transmembrane region" description="Helical" evidence="9">
    <location>
        <begin position="216"/>
        <end position="240"/>
    </location>
</feature>
<dbReference type="GO" id="GO:0016763">
    <property type="term" value="F:pentosyltransferase activity"/>
    <property type="evidence" value="ECO:0007669"/>
    <property type="project" value="TreeGrafter"/>
</dbReference>
<dbReference type="GO" id="GO:0005886">
    <property type="term" value="C:plasma membrane"/>
    <property type="evidence" value="ECO:0007669"/>
    <property type="project" value="UniProtKB-SubCell"/>
</dbReference>
<evidence type="ECO:0000313" key="11">
    <source>
        <dbReference type="EMBL" id="MBF4469032.1"/>
    </source>
</evidence>
<keyword evidence="5 9" id="KW-0812">Transmembrane</keyword>
<dbReference type="Pfam" id="PF13231">
    <property type="entry name" value="PMT_2"/>
    <property type="match status" value="1"/>
</dbReference>
<reference evidence="11" key="1">
    <citation type="submission" date="2020-10" db="EMBL/GenBank/DDBJ databases">
        <title>Dehalococcoides mccartyi of a TCE/Cr reducing biochatode.</title>
        <authorList>
            <person name="Matturro B."/>
        </authorList>
    </citation>
    <scope>NUCLEOTIDE SEQUENCE</scope>
    <source>
        <strain evidence="11">Bin4</strain>
    </source>
</reference>
<evidence type="ECO:0000256" key="8">
    <source>
        <dbReference type="SAM" id="MobiDB-lite"/>
    </source>
</evidence>
<sequence>MKVTKINSLINFFKSNEIKLSFLFILIFSSILTILLIWINTSQEILGTSYRDVYFYLIEALRFSGYSIGGYEYVNYLSPLIPFLTSLLFKLGFVSETSIFAVTGIFYILGVLGFFSLLKLRFRNLMAVLGSIIYAGISINMLWVANGTIDIPSISITILSIYFFVLGIEKNQKYLYLAFPLAVLGFFAKYTAGLAIPLMVLYILSKPNIILNIKKYWKNGVLGIFLGFITTIPFLAYFLINNIPFGFLNQAQNIASHTTGSTTNSILKVGNDLFFYFTNMPRFIYSINEILAYVVIIITLIGIIIGIYKSAKFLKSRYDDSNRFNNGKFEFLNIKLLNIKLLNIKISNKLLYILFIVNIIIIFLSFLTASKISFVYSELIFFISVFTLSYIVNKIINIKNIDSEQKYDKFSFDLLMFAWFFSYLIFFSAHLVKADRYFTTMAPGFVFISVLALNLILNSFDSINISNILNKMNFNSNNNKNNNTNNYNSENNNSIENNNINNNKNNNNINTSINTSITTNTNINTNINVNKNLIKNLVPIALIVLFIISSFTYLDMNKQDPLVHNEREAVEWIKIHIPDYQNEIIWSERGPTFTWYLKQEVFYVNWKYSPNKLSEMMIGNNTTYFISISPETNIPGFSPVKKFGEVIIYQRNSR</sequence>
<feature type="transmembrane region" description="Helical" evidence="9">
    <location>
        <begin position="151"/>
        <end position="168"/>
    </location>
</feature>
<evidence type="ECO:0000256" key="4">
    <source>
        <dbReference type="ARBA" id="ARBA00022679"/>
    </source>
</evidence>
<keyword evidence="6 9" id="KW-1133">Transmembrane helix</keyword>
<evidence type="ECO:0000256" key="2">
    <source>
        <dbReference type="ARBA" id="ARBA00022475"/>
    </source>
</evidence>
<evidence type="ECO:0000256" key="3">
    <source>
        <dbReference type="ARBA" id="ARBA00022676"/>
    </source>
</evidence>
<dbReference type="InterPro" id="IPR050297">
    <property type="entry name" value="LipidA_mod_glycosyltrf_83"/>
</dbReference>
<feature type="region of interest" description="Disordered" evidence="8">
    <location>
        <begin position="479"/>
        <end position="507"/>
    </location>
</feature>
<keyword evidence="4 11" id="KW-0808">Transferase</keyword>
<gene>
    <name evidence="11" type="ORF">ISP01_06470</name>
</gene>
<evidence type="ECO:0000256" key="6">
    <source>
        <dbReference type="ARBA" id="ARBA00022989"/>
    </source>
</evidence>
<dbReference type="RefSeq" id="WP_278523221.1">
    <property type="nucleotide sequence ID" value="NZ_JADIIN010000055.1"/>
</dbReference>
<evidence type="ECO:0000256" key="5">
    <source>
        <dbReference type="ARBA" id="ARBA00022692"/>
    </source>
</evidence>
<accession>A0A843ADE5</accession>
<evidence type="ECO:0000256" key="7">
    <source>
        <dbReference type="ARBA" id="ARBA00023136"/>
    </source>
</evidence>
<feature type="transmembrane region" description="Helical" evidence="9">
    <location>
        <begin position="537"/>
        <end position="554"/>
    </location>
</feature>
<dbReference type="InterPro" id="IPR038731">
    <property type="entry name" value="RgtA/B/C-like"/>
</dbReference>
<keyword evidence="3" id="KW-0328">Glycosyltransferase</keyword>
<evidence type="ECO:0000313" key="12">
    <source>
        <dbReference type="Proteomes" id="UP000658733"/>
    </source>
</evidence>
<keyword evidence="7 9" id="KW-0472">Membrane</keyword>
<evidence type="ECO:0000259" key="10">
    <source>
        <dbReference type="Pfam" id="PF13231"/>
    </source>
</evidence>
<keyword evidence="2" id="KW-1003">Cell membrane</keyword>
<feature type="transmembrane region" description="Helical" evidence="9">
    <location>
        <begin position="350"/>
        <end position="368"/>
    </location>
</feature>
<feature type="transmembrane region" description="Helical" evidence="9">
    <location>
        <begin position="374"/>
        <end position="392"/>
    </location>
</feature>
<feature type="transmembrane region" description="Helical" evidence="9">
    <location>
        <begin position="99"/>
        <end position="118"/>
    </location>
</feature>
<proteinExistence type="predicted"/>
<dbReference type="EMBL" id="JADIIN010000055">
    <property type="protein sequence ID" value="MBF4469032.1"/>
    <property type="molecule type" value="Genomic_DNA"/>
</dbReference>
<dbReference type="PANTHER" id="PTHR33908">
    <property type="entry name" value="MANNOSYLTRANSFERASE YKCB-RELATED"/>
    <property type="match status" value="1"/>
</dbReference>
<dbReference type="Proteomes" id="UP000658733">
    <property type="component" value="Unassembled WGS sequence"/>
</dbReference>
<dbReference type="AlphaFoldDB" id="A0A843ADE5"/>
<feature type="transmembrane region" description="Helical" evidence="9">
    <location>
        <begin position="124"/>
        <end position="144"/>
    </location>
</feature>
<feature type="transmembrane region" description="Helical" evidence="9">
    <location>
        <begin position="20"/>
        <end position="39"/>
    </location>
</feature>
<comment type="caution">
    <text evidence="11">The sequence shown here is derived from an EMBL/GenBank/DDBJ whole genome shotgun (WGS) entry which is preliminary data.</text>
</comment>
<name>A0A843ADE5_METAZ</name>